<comment type="similarity">
    <text evidence="1">Belongs to the GST superfamily.</text>
</comment>
<protein>
    <recommendedName>
        <fullName evidence="2">glutathione transferase</fullName>
        <ecNumber evidence="2">2.5.1.18</ecNumber>
    </recommendedName>
</protein>
<dbReference type="AlphaFoldDB" id="A0A9W9EUL2"/>
<dbReference type="EC" id="2.5.1.18" evidence="2"/>
<dbReference type="Pfam" id="PF13409">
    <property type="entry name" value="GST_N_2"/>
    <property type="match status" value="1"/>
</dbReference>
<dbReference type="SFLD" id="SFLDG00358">
    <property type="entry name" value="Main_(cytGST)"/>
    <property type="match status" value="1"/>
</dbReference>
<dbReference type="InterPro" id="IPR004045">
    <property type="entry name" value="Glutathione_S-Trfase_N"/>
</dbReference>
<dbReference type="PROSITE" id="PS50405">
    <property type="entry name" value="GST_CTER"/>
    <property type="match status" value="1"/>
</dbReference>
<keyword evidence="8" id="KW-1185">Reference proteome</keyword>
<dbReference type="InterPro" id="IPR010987">
    <property type="entry name" value="Glutathione-S-Trfase_C-like"/>
</dbReference>
<dbReference type="PANTHER" id="PTHR44051:SF20">
    <property type="entry name" value="GLUTATHIONE TRANSFERASE 1 (EUROFUNG)"/>
    <property type="match status" value="1"/>
</dbReference>
<dbReference type="EMBL" id="JAPQKH010000007">
    <property type="protein sequence ID" value="KAJ5088237.1"/>
    <property type="molecule type" value="Genomic_DNA"/>
</dbReference>
<reference evidence="7" key="1">
    <citation type="submission" date="2022-11" db="EMBL/GenBank/DDBJ databases">
        <authorList>
            <person name="Petersen C."/>
        </authorList>
    </citation>
    <scope>NUCLEOTIDE SEQUENCE</scope>
    <source>
        <strain evidence="7">IBT 30069</strain>
    </source>
</reference>
<sequence>MTKPITVWLTPPGPNSWKVILVLEELQVPYEIKAFKHDDVKKTPYTDINPNGRVPAIVDPNTNLTLWESGAIIQYLEEVYDTEKKLTYDNLNERHQLNQFLHFQMSGQGPYYGQAGWFTHLHHEDLPSARTRYHNEVHRFLGVLNGILEGKQWLVGDKCTFADLSFLPWNCRLDILLKYPDDVDPLAEFPNVQSWHHRMRERPSWKRAMEIRDGLMSDQGLQPNGMPKGIYNMAQYEDFLAKSPEDQQKWLDAQS</sequence>
<comment type="caution">
    <text evidence="7">The sequence shown here is derived from an EMBL/GenBank/DDBJ whole genome shotgun (WGS) entry which is preliminary data.</text>
</comment>
<evidence type="ECO:0000256" key="3">
    <source>
        <dbReference type="ARBA" id="ARBA00022679"/>
    </source>
</evidence>
<dbReference type="Gene3D" id="3.40.30.10">
    <property type="entry name" value="Glutaredoxin"/>
    <property type="match status" value="1"/>
</dbReference>
<dbReference type="CDD" id="cd03048">
    <property type="entry name" value="GST_N_Ure2p_like"/>
    <property type="match status" value="1"/>
</dbReference>
<name>A0A9W9EUL2_9EURO</name>
<dbReference type="SUPFAM" id="SSF47616">
    <property type="entry name" value="GST C-terminal domain-like"/>
    <property type="match status" value="1"/>
</dbReference>
<accession>A0A9W9EUL2</accession>
<dbReference type="CDD" id="cd10293">
    <property type="entry name" value="GST_C_Ure2p"/>
    <property type="match status" value="1"/>
</dbReference>
<dbReference type="SFLD" id="SFLDS00019">
    <property type="entry name" value="Glutathione_Transferase_(cytos"/>
    <property type="match status" value="1"/>
</dbReference>
<dbReference type="PROSITE" id="PS50404">
    <property type="entry name" value="GST_NTER"/>
    <property type="match status" value="1"/>
</dbReference>
<evidence type="ECO:0000256" key="1">
    <source>
        <dbReference type="ARBA" id="ARBA00007409"/>
    </source>
</evidence>
<evidence type="ECO:0000313" key="8">
    <source>
        <dbReference type="Proteomes" id="UP001149165"/>
    </source>
</evidence>
<dbReference type="PANTHER" id="PTHR44051">
    <property type="entry name" value="GLUTATHIONE S-TRANSFERASE-RELATED"/>
    <property type="match status" value="1"/>
</dbReference>
<feature type="domain" description="GST C-terminal" evidence="6">
    <location>
        <begin position="90"/>
        <end position="227"/>
    </location>
</feature>
<proteinExistence type="inferred from homology"/>
<dbReference type="Proteomes" id="UP001149165">
    <property type="component" value="Unassembled WGS sequence"/>
</dbReference>
<reference evidence="7" key="2">
    <citation type="journal article" date="2023" name="IMA Fungus">
        <title>Comparative genomic study of the Penicillium genus elucidates a diverse pangenome and 15 lateral gene transfer events.</title>
        <authorList>
            <person name="Petersen C."/>
            <person name="Sorensen T."/>
            <person name="Nielsen M.R."/>
            <person name="Sondergaard T.E."/>
            <person name="Sorensen J.L."/>
            <person name="Fitzpatrick D.A."/>
            <person name="Frisvad J.C."/>
            <person name="Nielsen K.L."/>
        </authorList>
    </citation>
    <scope>NUCLEOTIDE SEQUENCE</scope>
    <source>
        <strain evidence="7">IBT 30069</strain>
    </source>
</reference>
<dbReference type="SFLD" id="SFLDG01151">
    <property type="entry name" value="Main.2:_Nu-like"/>
    <property type="match status" value="1"/>
</dbReference>
<dbReference type="OrthoDB" id="422574at2759"/>
<dbReference type="GO" id="GO:0004364">
    <property type="term" value="F:glutathione transferase activity"/>
    <property type="evidence" value="ECO:0007669"/>
    <property type="project" value="UniProtKB-EC"/>
</dbReference>
<evidence type="ECO:0000259" key="6">
    <source>
        <dbReference type="PROSITE" id="PS50405"/>
    </source>
</evidence>
<evidence type="ECO:0000256" key="4">
    <source>
        <dbReference type="ARBA" id="ARBA00047960"/>
    </source>
</evidence>
<comment type="catalytic activity">
    <reaction evidence="4">
        <text>RX + glutathione = an S-substituted glutathione + a halide anion + H(+)</text>
        <dbReference type="Rhea" id="RHEA:16437"/>
        <dbReference type="ChEBI" id="CHEBI:15378"/>
        <dbReference type="ChEBI" id="CHEBI:16042"/>
        <dbReference type="ChEBI" id="CHEBI:17792"/>
        <dbReference type="ChEBI" id="CHEBI:57925"/>
        <dbReference type="ChEBI" id="CHEBI:90779"/>
        <dbReference type="EC" id="2.5.1.18"/>
    </reaction>
</comment>
<keyword evidence="3 7" id="KW-0808">Transferase</keyword>
<dbReference type="InterPro" id="IPR004046">
    <property type="entry name" value="GST_C"/>
</dbReference>
<dbReference type="Gene3D" id="1.20.1050.10">
    <property type="match status" value="1"/>
</dbReference>
<dbReference type="InterPro" id="IPR036249">
    <property type="entry name" value="Thioredoxin-like_sf"/>
</dbReference>
<dbReference type="SUPFAM" id="SSF52833">
    <property type="entry name" value="Thioredoxin-like"/>
    <property type="match status" value="1"/>
</dbReference>
<organism evidence="7 8">
    <name type="scientific">Penicillium angulare</name>
    <dbReference type="NCBI Taxonomy" id="116970"/>
    <lineage>
        <taxon>Eukaryota</taxon>
        <taxon>Fungi</taxon>
        <taxon>Dikarya</taxon>
        <taxon>Ascomycota</taxon>
        <taxon>Pezizomycotina</taxon>
        <taxon>Eurotiomycetes</taxon>
        <taxon>Eurotiomycetidae</taxon>
        <taxon>Eurotiales</taxon>
        <taxon>Aspergillaceae</taxon>
        <taxon>Penicillium</taxon>
    </lineage>
</organism>
<feature type="domain" description="GST N-terminal" evidence="5">
    <location>
        <begin position="3"/>
        <end position="84"/>
    </location>
</feature>
<dbReference type="InterPro" id="IPR036282">
    <property type="entry name" value="Glutathione-S-Trfase_C_sf"/>
</dbReference>
<evidence type="ECO:0000313" key="7">
    <source>
        <dbReference type="EMBL" id="KAJ5088237.1"/>
    </source>
</evidence>
<dbReference type="Pfam" id="PF00043">
    <property type="entry name" value="GST_C"/>
    <property type="match status" value="1"/>
</dbReference>
<gene>
    <name evidence="7" type="ORF">N7456_011853</name>
</gene>
<evidence type="ECO:0000259" key="5">
    <source>
        <dbReference type="PROSITE" id="PS50404"/>
    </source>
</evidence>
<evidence type="ECO:0000256" key="2">
    <source>
        <dbReference type="ARBA" id="ARBA00012452"/>
    </source>
</evidence>
<dbReference type="InterPro" id="IPR040079">
    <property type="entry name" value="Glutathione_S-Trfase"/>
</dbReference>